<evidence type="ECO:0000313" key="1">
    <source>
        <dbReference type="EMBL" id="CAG8656370.1"/>
    </source>
</evidence>
<comment type="caution">
    <text evidence="1">The sequence shown here is derived from an EMBL/GenBank/DDBJ whole genome shotgun (WGS) entry which is preliminary data.</text>
</comment>
<dbReference type="EMBL" id="CAJVPW010014771">
    <property type="protein sequence ID" value="CAG8656370.1"/>
    <property type="molecule type" value="Genomic_DNA"/>
</dbReference>
<reference evidence="1" key="1">
    <citation type="submission" date="2021-06" db="EMBL/GenBank/DDBJ databases">
        <authorList>
            <person name="Kallberg Y."/>
            <person name="Tangrot J."/>
            <person name="Rosling A."/>
        </authorList>
    </citation>
    <scope>NUCLEOTIDE SEQUENCE</scope>
    <source>
        <strain evidence="1">28 12/20/2015</strain>
    </source>
</reference>
<gene>
    <name evidence="1" type="ORF">SPELUC_LOCUS9102</name>
</gene>
<accession>A0ACA9NI44</accession>
<feature type="non-terminal residue" evidence="1">
    <location>
        <position position="1"/>
    </location>
</feature>
<evidence type="ECO:0000313" key="2">
    <source>
        <dbReference type="Proteomes" id="UP000789366"/>
    </source>
</evidence>
<proteinExistence type="predicted"/>
<protein>
    <submittedName>
        <fullName evidence="1">457_t:CDS:1</fullName>
    </submittedName>
</protein>
<name>A0ACA9NI44_9GLOM</name>
<keyword evidence="2" id="KW-1185">Reference proteome</keyword>
<sequence length="48" mass="5370">KMDTCQPPSIKHSNEDSKKEQILQIKKGTPVQKGSKEKEKPIKHAAEA</sequence>
<organism evidence="1 2">
    <name type="scientific">Cetraspora pellucida</name>
    <dbReference type="NCBI Taxonomy" id="1433469"/>
    <lineage>
        <taxon>Eukaryota</taxon>
        <taxon>Fungi</taxon>
        <taxon>Fungi incertae sedis</taxon>
        <taxon>Mucoromycota</taxon>
        <taxon>Glomeromycotina</taxon>
        <taxon>Glomeromycetes</taxon>
        <taxon>Diversisporales</taxon>
        <taxon>Gigasporaceae</taxon>
        <taxon>Cetraspora</taxon>
    </lineage>
</organism>
<dbReference type="Proteomes" id="UP000789366">
    <property type="component" value="Unassembled WGS sequence"/>
</dbReference>